<gene>
    <name evidence="2" type="ORF">E8M01_30680</name>
</gene>
<dbReference type="AlphaFoldDB" id="A0A4D7BE15"/>
<feature type="compositionally biased region" description="Low complexity" evidence="1">
    <location>
        <begin position="169"/>
        <end position="193"/>
    </location>
</feature>
<dbReference type="KEGG" id="pstg:E8M01_30680"/>
<dbReference type="OrthoDB" id="7958589at2"/>
<feature type="compositionally biased region" description="Polar residues" evidence="1">
    <location>
        <begin position="118"/>
        <end position="128"/>
    </location>
</feature>
<evidence type="ECO:0000256" key="1">
    <source>
        <dbReference type="SAM" id="MobiDB-lite"/>
    </source>
</evidence>
<dbReference type="EMBL" id="CP039690">
    <property type="protein sequence ID" value="QCI68208.1"/>
    <property type="molecule type" value="Genomic_DNA"/>
</dbReference>
<evidence type="ECO:0000313" key="2">
    <source>
        <dbReference type="EMBL" id="QCI68208.1"/>
    </source>
</evidence>
<dbReference type="Proteomes" id="UP000298781">
    <property type="component" value="Chromosome"/>
</dbReference>
<keyword evidence="3" id="KW-1185">Reference proteome</keyword>
<reference evidence="2 3" key="1">
    <citation type="submission" date="2019-04" db="EMBL/GenBank/DDBJ databases">
        <title>Phreatobacter aquaticus sp. nov.</title>
        <authorList>
            <person name="Choi A."/>
        </authorList>
    </citation>
    <scope>NUCLEOTIDE SEQUENCE [LARGE SCALE GENOMIC DNA]</scope>
    <source>
        <strain evidence="2 3">KCTC 52518</strain>
    </source>
</reference>
<dbReference type="RefSeq" id="WP_136963627.1">
    <property type="nucleotide sequence ID" value="NZ_CP039690.1"/>
</dbReference>
<feature type="region of interest" description="Disordered" evidence="1">
    <location>
        <begin position="1"/>
        <end position="23"/>
    </location>
</feature>
<protein>
    <recommendedName>
        <fullName evidence="4">SPOR domain-containing protein</fullName>
    </recommendedName>
</protein>
<feature type="region of interest" description="Disordered" evidence="1">
    <location>
        <begin position="112"/>
        <end position="193"/>
    </location>
</feature>
<evidence type="ECO:0008006" key="4">
    <source>
        <dbReference type="Google" id="ProtNLM"/>
    </source>
</evidence>
<feature type="compositionally biased region" description="Basic and acidic residues" evidence="1">
    <location>
        <begin position="8"/>
        <end position="20"/>
    </location>
</feature>
<proteinExistence type="predicted"/>
<organism evidence="2 3">
    <name type="scientific">Phreatobacter stygius</name>
    <dbReference type="NCBI Taxonomy" id="1940610"/>
    <lineage>
        <taxon>Bacteria</taxon>
        <taxon>Pseudomonadati</taxon>
        <taxon>Pseudomonadota</taxon>
        <taxon>Alphaproteobacteria</taxon>
        <taxon>Hyphomicrobiales</taxon>
        <taxon>Phreatobacteraceae</taxon>
        <taxon>Phreatobacter</taxon>
    </lineage>
</organism>
<evidence type="ECO:0000313" key="3">
    <source>
        <dbReference type="Proteomes" id="UP000298781"/>
    </source>
</evidence>
<sequence length="289" mass="30462">MLLRAKKAKTDDPDEVKADGLTDEPPQRLLSRLATWAGVALICSGAAIMAARTEGGSQRLARLFEPAPPPVIQRAEAPRPAAADPLMLYETRRLADAVRSLSAEREALAERVAAMERSSSQGDVTASIPQREPPAVQAAPREPQPVPRDPQPAAREPQIASTPTPVPRPGVRQVGPSVEATASVPAPSPAAQESTAIRTEFGVDLAGELSMDALRSRWQQLRAQHGPLLEGLRPLVAVQDGARPGTVDLRLVAGPLANANAATRLCASLATAGVNCKPAVFDGQRLALR</sequence>
<name>A0A4D7BE15_9HYPH</name>
<accession>A0A4D7BE15</accession>